<feature type="region of interest" description="Disordered" evidence="1">
    <location>
        <begin position="19"/>
        <end position="55"/>
    </location>
</feature>
<organism evidence="2 3">
    <name type="scientific">Dentipellis fragilis</name>
    <dbReference type="NCBI Taxonomy" id="205917"/>
    <lineage>
        <taxon>Eukaryota</taxon>
        <taxon>Fungi</taxon>
        <taxon>Dikarya</taxon>
        <taxon>Basidiomycota</taxon>
        <taxon>Agaricomycotina</taxon>
        <taxon>Agaricomycetes</taxon>
        <taxon>Russulales</taxon>
        <taxon>Hericiaceae</taxon>
        <taxon>Dentipellis</taxon>
    </lineage>
</organism>
<gene>
    <name evidence="2" type="ORF">EVG20_g10069</name>
</gene>
<accession>A0A4Y9XY96</accession>
<feature type="compositionally biased region" description="Acidic residues" evidence="1">
    <location>
        <begin position="517"/>
        <end position="528"/>
    </location>
</feature>
<protein>
    <recommendedName>
        <fullName evidence="4">F-box domain-containing protein</fullName>
    </recommendedName>
</protein>
<reference evidence="2 3" key="1">
    <citation type="submission" date="2019-02" db="EMBL/GenBank/DDBJ databases">
        <title>Genome sequencing of the rare red list fungi Dentipellis fragilis.</title>
        <authorList>
            <person name="Buettner E."/>
            <person name="Kellner H."/>
        </authorList>
    </citation>
    <scope>NUCLEOTIDE SEQUENCE [LARGE SCALE GENOMIC DNA]</scope>
    <source>
        <strain evidence="2 3">DSM 105465</strain>
    </source>
</reference>
<feature type="region of interest" description="Disordered" evidence="1">
    <location>
        <begin position="493"/>
        <end position="530"/>
    </location>
</feature>
<dbReference type="Proteomes" id="UP000298327">
    <property type="component" value="Unassembled WGS sequence"/>
</dbReference>
<dbReference type="OrthoDB" id="3060996at2759"/>
<evidence type="ECO:0000313" key="3">
    <source>
        <dbReference type="Proteomes" id="UP000298327"/>
    </source>
</evidence>
<dbReference type="InterPro" id="IPR032675">
    <property type="entry name" value="LRR_dom_sf"/>
</dbReference>
<dbReference type="AlphaFoldDB" id="A0A4Y9XY96"/>
<evidence type="ECO:0000313" key="2">
    <source>
        <dbReference type="EMBL" id="TFY53539.1"/>
    </source>
</evidence>
<comment type="caution">
    <text evidence="2">The sequence shown here is derived from an EMBL/GenBank/DDBJ whole genome shotgun (WGS) entry which is preliminary data.</text>
</comment>
<sequence length="548" mass="61596">MMLTFSGLSMLDVHPSSGGMGHCQDPGDLDSAAGRSGERRGAKCGSFKHRPNSPSASSRVSMELLILIFDFAATRPGISWNAYLRWAPDVYWRPYVGTAKALTLVCKSWHEPAMEILYRGIVLNSVPSFPLLYRTLATSTGDRGKLPRSLSMICPVSNVDIYAMTVRYLNKILRLCPNLKHVTFSQHELLAPVTFRYDPVGILSTMSLAAHRLTSLRLDDGWTVNSLNHVPFLQDCVNLETMSILWPVSVECCTGLIALPRLHTLTLIVYGGPSSRIITDTVHPPDDAVLSLPTLHTLTLSFECRPTNRVFRGARPKKTVLELLSSYGNTLRRFHLNIMPLLPTGRLSGHLDDMWRDEFKDVASDQEFIDLCPGLEHYITFTSRRLELSHHASLRYVDAWVPSFSLNDTYEDPKTEFFGNSGGFPSLVSFRILDVSLCVFSELPFIISPDTVIPKDEHYAAWHFGSLPIAQTQHAVTWLNHYEYNSDSDSSYFYSSPSDSSSDEDPSDTAESVSDAQEPEVMVDPEEWNVDREVERDLEVLMDVYLEF</sequence>
<dbReference type="Gene3D" id="3.80.10.10">
    <property type="entry name" value="Ribonuclease Inhibitor"/>
    <property type="match status" value="1"/>
</dbReference>
<proteinExistence type="predicted"/>
<evidence type="ECO:0008006" key="4">
    <source>
        <dbReference type="Google" id="ProtNLM"/>
    </source>
</evidence>
<evidence type="ECO:0000256" key="1">
    <source>
        <dbReference type="SAM" id="MobiDB-lite"/>
    </source>
</evidence>
<name>A0A4Y9XY96_9AGAM</name>
<dbReference type="EMBL" id="SEOQ01001138">
    <property type="protein sequence ID" value="TFY53539.1"/>
    <property type="molecule type" value="Genomic_DNA"/>
</dbReference>
<keyword evidence="3" id="KW-1185">Reference proteome</keyword>